<reference evidence="1" key="2">
    <citation type="journal article" date="2022" name="New Phytol.">
        <title>Evolutionary transition to the ectomycorrhizal habit in the genomes of a hyperdiverse lineage of mushroom-forming fungi.</title>
        <authorList>
            <person name="Looney B."/>
            <person name="Miyauchi S."/>
            <person name="Morin E."/>
            <person name="Drula E."/>
            <person name="Courty P.E."/>
            <person name="Kohler A."/>
            <person name="Kuo A."/>
            <person name="LaButti K."/>
            <person name="Pangilinan J."/>
            <person name="Lipzen A."/>
            <person name="Riley R."/>
            <person name="Andreopoulos W."/>
            <person name="He G."/>
            <person name="Johnson J."/>
            <person name="Nolan M."/>
            <person name="Tritt A."/>
            <person name="Barry K.W."/>
            <person name="Grigoriev I.V."/>
            <person name="Nagy L.G."/>
            <person name="Hibbett D."/>
            <person name="Henrissat B."/>
            <person name="Matheny P.B."/>
            <person name="Labbe J."/>
            <person name="Martin F.M."/>
        </authorList>
    </citation>
    <scope>NUCLEOTIDE SEQUENCE</scope>
    <source>
        <strain evidence="1">FP105234-sp</strain>
    </source>
</reference>
<proteinExistence type="predicted"/>
<keyword evidence="2" id="KW-1185">Reference proteome</keyword>
<evidence type="ECO:0000313" key="2">
    <source>
        <dbReference type="Proteomes" id="UP000814033"/>
    </source>
</evidence>
<comment type="caution">
    <text evidence="1">The sequence shown here is derived from an EMBL/GenBank/DDBJ whole genome shotgun (WGS) entry which is preliminary data.</text>
</comment>
<protein>
    <submittedName>
        <fullName evidence="1">Uncharacterized protein</fullName>
    </submittedName>
</protein>
<name>A0ACB8R770_9AGAM</name>
<reference evidence="1" key="1">
    <citation type="submission" date="2021-02" db="EMBL/GenBank/DDBJ databases">
        <authorList>
            <consortium name="DOE Joint Genome Institute"/>
            <person name="Ahrendt S."/>
            <person name="Looney B.P."/>
            <person name="Miyauchi S."/>
            <person name="Morin E."/>
            <person name="Drula E."/>
            <person name="Courty P.E."/>
            <person name="Chicoki N."/>
            <person name="Fauchery L."/>
            <person name="Kohler A."/>
            <person name="Kuo A."/>
            <person name="Labutti K."/>
            <person name="Pangilinan J."/>
            <person name="Lipzen A."/>
            <person name="Riley R."/>
            <person name="Andreopoulos W."/>
            <person name="He G."/>
            <person name="Johnson J."/>
            <person name="Barry K.W."/>
            <person name="Grigoriev I.V."/>
            <person name="Nagy L."/>
            <person name="Hibbett D."/>
            <person name="Henrissat B."/>
            <person name="Matheny P.B."/>
            <person name="Labbe J."/>
            <person name="Martin F."/>
        </authorList>
    </citation>
    <scope>NUCLEOTIDE SEQUENCE</scope>
    <source>
        <strain evidence="1">FP105234-sp</strain>
    </source>
</reference>
<organism evidence="1 2">
    <name type="scientific">Auriscalpium vulgare</name>
    <dbReference type="NCBI Taxonomy" id="40419"/>
    <lineage>
        <taxon>Eukaryota</taxon>
        <taxon>Fungi</taxon>
        <taxon>Dikarya</taxon>
        <taxon>Basidiomycota</taxon>
        <taxon>Agaricomycotina</taxon>
        <taxon>Agaricomycetes</taxon>
        <taxon>Russulales</taxon>
        <taxon>Auriscalpiaceae</taxon>
        <taxon>Auriscalpium</taxon>
    </lineage>
</organism>
<sequence>MYWATFTAQRPAYPRLRPHHHHYHPAQARQSLRVASSPALTAGYSFVRRARIDAGTIEFPYTSLHVLYKCKKEAQVACITALACMLCRNSAQLVRNSSGGAGETSALPLAALSIVENTVPFPDAVPSLTRHYRSWKHGIHHEPSS</sequence>
<evidence type="ECO:0000313" key="1">
    <source>
        <dbReference type="EMBL" id="KAI0039883.1"/>
    </source>
</evidence>
<dbReference type="Proteomes" id="UP000814033">
    <property type="component" value="Unassembled WGS sequence"/>
</dbReference>
<gene>
    <name evidence="1" type="ORF">FA95DRAFT_968028</name>
</gene>
<dbReference type="EMBL" id="MU276252">
    <property type="protein sequence ID" value="KAI0039883.1"/>
    <property type="molecule type" value="Genomic_DNA"/>
</dbReference>
<accession>A0ACB8R770</accession>